<keyword evidence="1" id="KW-0812">Transmembrane</keyword>
<feature type="transmembrane region" description="Helical" evidence="1">
    <location>
        <begin position="20"/>
        <end position="46"/>
    </location>
</feature>
<protein>
    <submittedName>
        <fullName evidence="2">Uncharacterized protein</fullName>
    </submittedName>
</protein>
<dbReference type="EMBL" id="JADBJN010000002">
    <property type="protein sequence ID" value="KAG5674345.1"/>
    <property type="molecule type" value="Genomic_DNA"/>
</dbReference>
<dbReference type="AlphaFoldDB" id="A0A9J6BWM1"/>
<keyword evidence="1" id="KW-0472">Membrane</keyword>
<name>A0A9J6BWM1_POLVA</name>
<keyword evidence="3" id="KW-1185">Reference proteome</keyword>
<dbReference type="OrthoDB" id="7328030at2759"/>
<reference evidence="2" key="1">
    <citation type="submission" date="2021-03" db="EMBL/GenBank/DDBJ databases">
        <title>Chromosome level genome of the anhydrobiotic midge Polypedilum vanderplanki.</title>
        <authorList>
            <person name="Yoshida Y."/>
            <person name="Kikawada T."/>
            <person name="Gusev O."/>
        </authorList>
    </citation>
    <scope>NUCLEOTIDE SEQUENCE</scope>
    <source>
        <strain evidence="2">NIAS01</strain>
        <tissue evidence="2">Whole body or cell culture</tissue>
    </source>
</reference>
<evidence type="ECO:0000313" key="3">
    <source>
        <dbReference type="Proteomes" id="UP001107558"/>
    </source>
</evidence>
<keyword evidence="1" id="KW-1133">Transmembrane helix</keyword>
<sequence length="69" mass="7518">MGLPRVDKFLCCISLETGCLIIGWMSVIISILAMTGLSLTLALYGLGIAHISQQSLYHIIFLGKLQKPI</sequence>
<accession>A0A9J6BWM1</accession>
<evidence type="ECO:0000313" key="2">
    <source>
        <dbReference type="EMBL" id="KAG5674345.1"/>
    </source>
</evidence>
<gene>
    <name evidence="2" type="ORF">PVAND_004320</name>
</gene>
<comment type="caution">
    <text evidence="2">The sequence shown here is derived from an EMBL/GenBank/DDBJ whole genome shotgun (WGS) entry which is preliminary data.</text>
</comment>
<proteinExistence type="predicted"/>
<organism evidence="2 3">
    <name type="scientific">Polypedilum vanderplanki</name>
    <name type="common">Sleeping chironomid midge</name>
    <dbReference type="NCBI Taxonomy" id="319348"/>
    <lineage>
        <taxon>Eukaryota</taxon>
        <taxon>Metazoa</taxon>
        <taxon>Ecdysozoa</taxon>
        <taxon>Arthropoda</taxon>
        <taxon>Hexapoda</taxon>
        <taxon>Insecta</taxon>
        <taxon>Pterygota</taxon>
        <taxon>Neoptera</taxon>
        <taxon>Endopterygota</taxon>
        <taxon>Diptera</taxon>
        <taxon>Nematocera</taxon>
        <taxon>Chironomoidea</taxon>
        <taxon>Chironomidae</taxon>
        <taxon>Chironominae</taxon>
        <taxon>Polypedilum</taxon>
        <taxon>Polypedilum</taxon>
    </lineage>
</organism>
<dbReference type="Proteomes" id="UP001107558">
    <property type="component" value="Chromosome 2"/>
</dbReference>
<evidence type="ECO:0000256" key="1">
    <source>
        <dbReference type="SAM" id="Phobius"/>
    </source>
</evidence>